<accession>A0A136IUY5</accession>
<dbReference type="Proteomes" id="UP000070501">
    <property type="component" value="Unassembled WGS sequence"/>
</dbReference>
<organism evidence="1 2">
    <name type="scientific">Microdochium bolleyi</name>
    <dbReference type="NCBI Taxonomy" id="196109"/>
    <lineage>
        <taxon>Eukaryota</taxon>
        <taxon>Fungi</taxon>
        <taxon>Dikarya</taxon>
        <taxon>Ascomycota</taxon>
        <taxon>Pezizomycotina</taxon>
        <taxon>Sordariomycetes</taxon>
        <taxon>Xylariomycetidae</taxon>
        <taxon>Xylariales</taxon>
        <taxon>Microdochiaceae</taxon>
        <taxon>Microdochium</taxon>
    </lineage>
</organism>
<dbReference type="AlphaFoldDB" id="A0A136IUY5"/>
<dbReference type="EMBL" id="KQ964257">
    <property type="protein sequence ID" value="KXJ88800.1"/>
    <property type="molecule type" value="Genomic_DNA"/>
</dbReference>
<dbReference type="STRING" id="196109.A0A136IUY5"/>
<sequence>MMASPANFTATQLKSQPSPLPGEILLQICCELATDRAFGTLYQLAQASRSTATTALEQLYSIYDISPAILGVYGKRPWATLWRSILLSTKGKTAHPYAAWIRTLSLGANLDDVLTEMLLDKAIRDMFCAEPLGDILSFRDDKAPSMRTTRASALPRI</sequence>
<name>A0A136IUY5_9PEZI</name>
<keyword evidence="2" id="KW-1185">Reference proteome</keyword>
<reference evidence="2" key="1">
    <citation type="submission" date="2016-02" db="EMBL/GenBank/DDBJ databases">
        <title>Draft genome sequence of Microdochium bolleyi, a fungal endophyte of beachgrass.</title>
        <authorList>
            <consortium name="DOE Joint Genome Institute"/>
            <person name="David A.S."/>
            <person name="May G."/>
            <person name="Haridas S."/>
            <person name="Lim J."/>
            <person name="Wang M."/>
            <person name="Labutti K."/>
            <person name="Lipzen A."/>
            <person name="Barry K."/>
            <person name="Grigoriev I.V."/>
        </authorList>
    </citation>
    <scope>NUCLEOTIDE SEQUENCE [LARGE SCALE GENOMIC DNA]</scope>
    <source>
        <strain evidence="2">J235TASD1</strain>
    </source>
</reference>
<gene>
    <name evidence="1" type="ORF">Micbo1qcDRAFT_166243</name>
</gene>
<evidence type="ECO:0000313" key="1">
    <source>
        <dbReference type="EMBL" id="KXJ88800.1"/>
    </source>
</evidence>
<dbReference type="InParanoid" id="A0A136IUY5"/>
<dbReference type="OrthoDB" id="10028886at2759"/>
<proteinExistence type="predicted"/>
<feature type="non-terminal residue" evidence="1">
    <location>
        <position position="157"/>
    </location>
</feature>
<evidence type="ECO:0000313" key="2">
    <source>
        <dbReference type="Proteomes" id="UP000070501"/>
    </source>
</evidence>
<protein>
    <submittedName>
        <fullName evidence="1">Uncharacterized protein</fullName>
    </submittedName>
</protein>